<comment type="caution">
    <text evidence="4">The sequence shown here is derived from an EMBL/GenBank/DDBJ whole genome shotgun (WGS) entry which is preliminary data.</text>
</comment>
<keyword evidence="3" id="KW-0472">Membrane</keyword>
<organism evidence="4 5">
    <name type="scientific">Candidatus Daviesbacteria bacterium GW2011_GWA2_42_7</name>
    <dbReference type="NCBI Taxonomy" id="1618425"/>
    <lineage>
        <taxon>Bacteria</taxon>
        <taxon>Candidatus Daviesiibacteriota</taxon>
    </lineage>
</organism>
<comment type="subcellular location">
    <subcellularLocation>
        <location evidence="1">Cell envelope</location>
    </subcellularLocation>
</comment>
<dbReference type="PANTHER" id="PTHR32347">
    <property type="entry name" value="EFFLUX SYSTEM COMPONENT YKNX-RELATED"/>
    <property type="match status" value="1"/>
</dbReference>
<dbReference type="GO" id="GO:0030313">
    <property type="term" value="C:cell envelope"/>
    <property type="evidence" value="ECO:0007669"/>
    <property type="project" value="UniProtKB-SubCell"/>
</dbReference>
<evidence type="ECO:0000256" key="2">
    <source>
        <dbReference type="ARBA" id="ARBA00023054"/>
    </source>
</evidence>
<evidence type="ECO:0000256" key="1">
    <source>
        <dbReference type="ARBA" id="ARBA00004196"/>
    </source>
</evidence>
<dbReference type="Proteomes" id="UP000034785">
    <property type="component" value="Unassembled WGS sequence"/>
</dbReference>
<dbReference type="EMBL" id="LCEJ01000065">
    <property type="protein sequence ID" value="KKS69069.1"/>
    <property type="molecule type" value="Genomic_DNA"/>
</dbReference>
<proteinExistence type="predicted"/>
<sequence>MRKVLKLLLEHRKITFAFIIVIILVILHGRLLFLQSTSSNQLQLTEVKRQDIKVIVSTSGIFTGKDTASLHFKSSGKLAYINAKIGDQVFSGQVLAGLDTQELAIQLQQAN</sequence>
<protein>
    <submittedName>
        <fullName evidence="4">Efflux transporter, RND family, MFP subunit</fullName>
    </submittedName>
</protein>
<evidence type="ECO:0000256" key="3">
    <source>
        <dbReference type="SAM" id="Phobius"/>
    </source>
</evidence>
<feature type="transmembrane region" description="Helical" evidence="3">
    <location>
        <begin position="14"/>
        <end position="33"/>
    </location>
</feature>
<evidence type="ECO:0000313" key="5">
    <source>
        <dbReference type="Proteomes" id="UP000034785"/>
    </source>
</evidence>
<evidence type="ECO:0000313" key="4">
    <source>
        <dbReference type="EMBL" id="KKS69069.1"/>
    </source>
</evidence>
<dbReference type="Gene3D" id="2.40.50.100">
    <property type="match status" value="1"/>
</dbReference>
<dbReference type="InterPro" id="IPR050465">
    <property type="entry name" value="UPF0194_transport"/>
</dbReference>
<keyword evidence="3" id="KW-0812">Transmembrane</keyword>
<reference evidence="4 5" key="1">
    <citation type="journal article" date="2015" name="Nature">
        <title>rRNA introns, odd ribosomes, and small enigmatic genomes across a large radiation of phyla.</title>
        <authorList>
            <person name="Brown C.T."/>
            <person name="Hug L.A."/>
            <person name="Thomas B.C."/>
            <person name="Sharon I."/>
            <person name="Castelle C.J."/>
            <person name="Singh A."/>
            <person name="Wilkins M.J."/>
            <person name="Williams K.H."/>
            <person name="Banfield J.F."/>
        </authorList>
    </citation>
    <scope>NUCLEOTIDE SEQUENCE [LARGE SCALE GENOMIC DNA]</scope>
</reference>
<dbReference type="AlphaFoldDB" id="A0A0G1B764"/>
<name>A0A0G1B764_9BACT</name>
<keyword evidence="2" id="KW-0175">Coiled coil</keyword>
<feature type="non-terminal residue" evidence="4">
    <location>
        <position position="111"/>
    </location>
</feature>
<gene>
    <name evidence="4" type="ORF">UV41_C0065G0001</name>
</gene>
<accession>A0A0G1B764</accession>
<keyword evidence="3" id="KW-1133">Transmembrane helix</keyword>